<evidence type="ECO:0000256" key="9">
    <source>
        <dbReference type="ARBA" id="ARBA00022842"/>
    </source>
</evidence>
<comment type="subunit">
    <text evidence="3 13">Tetramer of two alpha and two beta subunits.</text>
</comment>
<dbReference type="InterPro" id="IPR022911">
    <property type="entry name" value="Phe_tRNA_ligase_alpha1_bac"/>
</dbReference>
<dbReference type="PANTHER" id="PTHR11538">
    <property type="entry name" value="PHENYLALANYL-TRNA SYNTHETASE"/>
    <property type="match status" value="1"/>
</dbReference>
<evidence type="ECO:0000256" key="3">
    <source>
        <dbReference type="ARBA" id="ARBA00011209"/>
    </source>
</evidence>
<sequence>MSDSPEDLALQAQTDIAACTELRALDALRVELLGKKGSLTGLLKQLGGMPPEQRKAFGDRVNRAKEAVQAQLDTRRRTLEDIEMSRRLAEETIDVSLPGRGEGSGGLHPISLTIERIERLFADMGFESVAGPEIEDDYHNFEALNIPPAHPARAMQDTFYVQGGERLLRTHTSPVQIRTMKHLVAAGGKPPIRMICPGRVYRVDFDRTHSPMFHQVEGLYVAERVSLADLKYDLMNFARGLFESDVEVMFRPSYFPFVEPGADMHVRLGDRWLEVLGCGIVNPKVLEAVGIDSERYTGYAFGMGVERLAMRRYGIDDLRLFFNNDLRFLRQFA</sequence>
<evidence type="ECO:0000259" key="14">
    <source>
        <dbReference type="PROSITE" id="PS50862"/>
    </source>
</evidence>
<protein>
    <recommendedName>
        <fullName evidence="13">Phenylalanine--tRNA ligase alpha subunit</fullName>
        <ecNumber evidence="13">6.1.1.20</ecNumber>
    </recommendedName>
    <alternativeName>
        <fullName evidence="13">Phenylalanyl-tRNA synthetase alpha subunit</fullName>
        <shortName evidence="13">PheRS</shortName>
    </alternativeName>
</protein>
<keyword evidence="16" id="KW-1185">Reference proteome</keyword>
<dbReference type="Proteomes" id="UP001254608">
    <property type="component" value="Unassembled WGS sequence"/>
</dbReference>
<keyword evidence="6 13" id="KW-0479">Metal-binding</keyword>
<dbReference type="InterPro" id="IPR010978">
    <property type="entry name" value="tRNA-bd_arm"/>
</dbReference>
<comment type="cofactor">
    <cofactor evidence="13">
        <name>Mg(2+)</name>
        <dbReference type="ChEBI" id="CHEBI:18420"/>
    </cofactor>
    <text evidence="13">Binds 2 magnesium ions per tetramer.</text>
</comment>
<dbReference type="InterPro" id="IPR004529">
    <property type="entry name" value="Phe-tRNA-synth_IIc_asu"/>
</dbReference>
<dbReference type="NCBIfam" id="TIGR00468">
    <property type="entry name" value="pheS"/>
    <property type="match status" value="1"/>
</dbReference>
<dbReference type="GO" id="GO:0004826">
    <property type="term" value="F:phenylalanine-tRNA ligase activity"/>
    <property type="evidence" value="ECO:0007669"/>
    <property type="project" value="UniProtKB-EC"/>
</dbReference>
<evidence type="ECO:0000256" key="11">
    <source>
        <dbReference type="ARBA" id="ARBA00023146"/>
    </source>
</evidence>
<evidence type="ECO:0000256" key="1">
    <source>
        <dbReference type="ARBA" id="ARBA00004496"/>
    </source>
</evidence>
<dbReference type="SUPFAM" id="SSF55681">
    <property type="entry name" value="Class II aaRS and biotin synthetases"/>
    <property type="match status" value="1"/>
</dbReference>
<accession>A0ABU2WKM0</accession>
<comment type="catalytic activity">
    <reaction evidence="12 13">
        <text>tRNA(Phe) + L-phenylalanine + ATP = L-phenylalanyl-tRNA(Phe) + AMP + diphosphate + H(+)</text>
        <dbReference type="Rhea" id="RHEA:19413"/>
        <dbReference type="Rhea" id="RHEA-COMP:9668"/>
        <dbReference type="Rhea" id="RHEA-COMP:9699"/>
        <dbReference type="ChEBI" id="CHEBI:15378"/>
        <dbReference type="ChEBI" id="CHEBI:30616"/>
        <dbReference type="ChEBI" id="CHEBI:33019"/>
        <dbReference type="ChEBI" id="CHEBI:58095"/>
        <dbReference type="ChEBI" id="CHEBI:78442"/>
        <dbReference type="ChEBI" id="CHEBI:78531"/>
        <dbReference type="ChEBI" id="CHEBI:456215"/>
        <dbReference type="EC" id="6.1.1.20"/>
    </reaction>
</comment>
<keyword evidence="8 13" id="KW-0067">ATP-binding</keyword>
<evidence type="ECO:0000256" key="10">
    <source>
        <dbReference type="ARBA" id="ARBA00022917"/>
    </source>
</evidence>
<dbReference type="HAMAP" id="MF_00281">
    <property type="entry name" value="Phe_tRNA_synth_alpha1"/>
    <property type="match status" value="1"/>
</dbReference>
<comment type="subcellular location">
    <subcellularLocation>
        <location evidence="1 13">Cytoplasm</location>
    </subcellularLocation>
</comment>
<keyword evidence="11 13" id="KW-0030">Aminoacyl-tRNA synthetase</keyword>
<evidence type="ECO:0000313" key="16">
    <source>
        <dbReference type="Proteomes" id="UP001254608"/>
    </source>
</evidence>
<keyword evidence="10 13" id="KW-0648">Protein biosynthesis</keyword>
<dbReference type="EMBL" id="JAVRIC010000011">
    <property type="protein sequence ID" value="MDT0497607.1"/>
    <property type="molecule type" value="Genomic_DNA"/>
</dbReference>
<organism evidence="15 16">
    <name type="scientific">Banduia mediterranea</name>
    <dbReference type="NCBI Taxonomy" id="3075609"/>
    <lineage>
        <taxon>Bacteria</taxon>
        <taxon>Pseudomonadati</taxon>
        <taxon>Pseudomonadota</taxon>
        <taxon>Gammaproteobacteria</taxon>
        <taxon>Nevskiales</taxon>
        <taxon>Algiphilaceae</taxon>
        <taxon>Banduia</taxon>
    </lineage>
</organism>
<keyword evidence="5 13" id="KW-0436">Ligase</keyword>
<dbReference type="Gene3D" id="3.30.930.10">
    <property type="entry name" value="Bira Bifunctional Protein, Domain 2"/>
    <property type="match status" value="1"/>
</dbReference>
<dbReference type="CDD" id="cd00496">
    <property type="entry name" value="PheRS_alpha_core"/>
    <property type="match status" value="1"/>
</dbReference>
<dbReference type="PANTHER" id="PTHR11538:SF41">
    <property type="entry name" value="PHENYLALANINE--TRNA LIGASE, MITOCHONDRIAL"/>
    <property type="match status" value="1"/>
</dbReference>
<feature type="domain" description="Aminoacyl-transfer RNA synthetases class-II family profile" evidence="14">
    <location>
        <begin position="117"/>
        <end position="310"/>
    </location>
</feature>
<comment type="similarity">
    <text evidence="2 13">Belongs to the class-II aminoacyl-tRNA synthetase family. Phe-tRNA synthetase alpha subunit type 1 subfamily.</text>
</comment>
<name>A0ABU2WKM0_9GAMM</name>
<gene>
    <name evidence="13 15" type="primary">pheS</name>
    <name evidence="15" type="ORF">RM530_09560</name>
</gene>
<evidence type="ECO:0000256" key="4">
    <source>
        <dbReference type="ARBA" id="ARBA00022490"/>
    </source>
</evidence>
<evidence type="ECO:0000256" key="5">
    <source>
        <dbReference type="ARBA" id="ARBA00022598"/>
    </source>
</evidence>
<dbReference type="InterPro" id="IPR002319">
    <property type="entry name" value="Phenylalanyl-tRNA_Synthase"/>
</dbReference>
<dbReference type="PROSITE" id="PS50862">
    <property type="entry name" value="AA_TRNA_LIGASE_II"/>
    <property type="match status" value="1"/>
</dbReference>
<reference evidence="15 16" key="1">
    <citation type="submission" date="2023-09" db="EMBL/GenBank/DDBJ databases">
        <authorList>
            <person name="Rey-Velasco X."/>
        </authorList>
    </citation>
    <scope>NUCLEOTIDE SEQUENCE [LARGE SCALE GENOMIC DNA]</scope>
    <source>
        <strain evidence="15 16">W345</strain>
    </source>
</reference>
<evidence type="ECO:0000256" key="13">
    <source>
        <dbReference type="HAMAP-Rule" id="MF_00281"/>
    </source>
</evidence>
<evidence type="ECO:0000256" key="12">
    <source>
        <dbReference type="ARBA" id="ARBA00049255"/>
    </source>
</evidence>
<evidence type="ECO:0000256" key="2">
    <source>
        <dbReference type="ARBA" id="ARBA00010207"/>
    </source>
</evidence>
<dbReference type="InterPro" id="IPR004188">
    <property type="entry name" value="Phe-tRNA_ligase_II_N"/>
</dbReference>
<evidence type="ECO:0000256" key="6">
    <source>
        <dbReference type="ARBA" id="ARBA00022723"/>
    </source>
</evidence>
<evidence type="ECO:0000256" key="7">
    <source>
        <dbReference type="ARBA" id="ARBA00022741"/>
    </source>
</evidence>
<dbReference type="Pfam" id="PF02912">
    <property type="entry name" value="Phe_tRNA-synt_N"/>
    <property type="match status" value="1"/>
</dbReference>
<keyword evidence="9 13" id="KW-0460">Magnesium</keyword>
<dbReference type="RefSeq" id="WP_311364998.1">
    <property type="nucleotide sequence ID" value="NZ_JAVRIC010000011.1"/>
</dbReference>
<keyword evidence="7 13" id="KW-0547">Nucleotide-binding</keyword>
<dbReference type="SUPFAM" id="SSF46589">
    <property type="entry name" value="tRNA-binding arm"/>
    <property type="match status" value="1"/>
</dbReference>
<evidence type="ECO:0000313" key="15">
    <source>
        <dbReference type="EMBL" id="MDT0497607.1"/>
    </source>
</evidence>
<feature type="binding site" evidence="13">
    <location>
        <position position="259"/>
    </location>
    <ligand>
        <name>Mg(2+)</name>
        <dbReference type="ChEBI" id="CHEBI:18420"/>
        <note>shared with beta subunit</note>
    </ligand>
</feature>
<dbReference type="EC" id="6.1.1.20" evidence="13"/>
<proteinExistence type="inferred from homology"/>
<dbReference type="InterPro" id="IPR045864">
    <property type="entry name" value="aa-tRNA-synth_II/BPL/LPL"/>
</dbReference>
<dbReference type="Pfam" id="PF01409">
    <property type="entry name" value="tRNA-synt_2d"/>
    <property type="match status" value="1"/>
</dbReference>
<evidence type="ECO:0000256" key="8">
    <source>
        <dbReference type="ARBA" id="ARBA00022840"/>
    </source>
</evidence>
<keyword evidence="4 13" id="KW-0963">Cytoplasm</keyword>
<dbReference type="InterPro" id="IPR006195">
    <property type="entry name" value="aa-tRNA-synth_II"/>
</dbReference>
<comment type="caution">
    <text evidence="15">The sequence shown here is derived from an EMBL/GenBank/DDBJ whole genome shotgun (WGS) entry which is preliminary data.</text>
</comment>